<reference evidence="9" key="1">
    <citation type="submission" date="2022-06" db="EMBL/GenBank/DDBJ databases">
        <title>Isolation and Genomics of Futiania mangrovii gen. nov., sp. nov., a Rare and Metabolically-versatile member in the Class Alphaproteobacteria.</title>
        <authorList>
            <person name="Liu L."/>
            <person name="Huang W.-C."/>
            <person name="Pan J."/>
            <person name="Li J."/>
            <person name="Huang Y."/>
            <person name="Du H."/>
            <person name="Liu Y."/>
            <person name="Li M."/>
        </authorList>
    </citation>
    <scope>NUCLEOTIDE SEQUENCE</scope>
    <source>
        <strain evidence="9">FT118</strain>
    </source>
</reference>
<keyword evidence="5 7" id="KW-0234">DNA repair</keyword>
<dbReference type="EMBL" id="JAMZFT010000001">
    <property type="protein sequence ID" value="MCP1336104.1"/>
    <property type="molecule type" value="Genomic_DNA"/>
</dbReference>
<dbReference type="Pfam" id="PF11967">
    <property type="entry name" value="RecO_N"/>
    <property type="match status" value="1"/>
</dbReference>
<dbReference type="InterPro" id="IPR042242">
    <property type="entry name" value="RecO_C"/>
</dbReference>
<dbReference type="PANTHER" id="PTHR33991:SF1">
    <property type="entry name" value="DNA REPAIR PROTEIN RECO"/>
    <property type="match status" value="1"/>
</dbReference>
<sequence>MAVDWSDDALVLGAKPFGETGAIADLMTAAHGRQSGLVRGGRGRRMRGTLEPGTLVRARWRARLDTHLGTLEVEALRSYAGPAMARPRQLAGLVMAMATAQAAIPERVPYPAVYEGLVALLDLLGEEEIWPALYARWELGLLSELGYGLDLARCAATGETDDLAYVSPRTGRAVGRGPGAPYAARLLPLPAFLLGAQGGPGDREEAAAGLLLTGHFLERRILEPHGKRLPDARGRFIDMLKAGKVPT</sequence>
<feature type="domain" description="DNA replication/recombination mediator RecO N-terminal" evidence="8">
    <location>
        <begin position="1"/>
        <end position="78"/>
    </location>
</feature>
<dbReference type="PANTHER" id="PTHR33991">
    <property type="entry name" value="DNA REPAIR PROTEIN RECO"/>
    <property type="match status" value="1"/>
</dbReference>
<comment type="function">
    <text evidence="7">Involved in DNA repair and RecF pathway recombination.</text>
</comment>
<dbReference type="Gene3D" id="1.20.1440.120">
    <property type="entry name" value="Recombination protein O, C-terminal domain"/>
    <property type="match status" value="1"/>
</dbReference>
<evidence type="ECO:0000259" key="8">
    <source>
        <dbReference type="Pfam" id="PF11967"/>
    </source>
</evidence>
<dbReference type="InterPro" id="IPR012340">
    <property type="entry name" value="NA-bd_OB-fold"/>
</dbReference>
<dbReference type="Gene3D" id="2.40.50.140">
    <property type="entry name" value="Nucleic acid-binding proteins"/>
    <property type="match status" value="1"/>
</dbReference>
<dbReference type="RefSeq" id="WP_269332019.1">
    <property type="nucleotide sequence ID" value="NZ_JAMZFT010000001.1"/>
</dbReference>
<evidence type="ECO:0000313" key="9">
    <source>
        <dbReference type="EMBL" id="MCP1336104.1"/>
    </source>
</evidence>
<dbReference type="InterPro" id="IPR037278">
    <property type="entry name" value="ARFGAP/RecO"/>
</dbReference>
<dbReference type="GO" id="GO:0043590">
    <property type="term" value="C:bacterial nucleoid"/>
    <property type="evidence" value="ECO:0007669"/>
    <property type="project" value="TreeGrafter"/>
</dbReference>
<evidence type="ECO:0000256" key="3">
    <source>
        <dbReference type="ARBA" id="ARBA00022763"/>
    </source>
</evidence>
<comment type="caution">
    <text evidence="9">The sequence shown here is derived from an EMBL/GenBank/DDBJ whole genome shotgun (WGS) entry which is preliminary data.</text>
</comment>
<dbReference type="SUPFAM" id="SSF57863">
    <property type="entry name" value="ArfGap/RecO-like zinc finger"/>
    <property type="match status" value="1"/>
</dbReference>
<evidence type="ECO:0000256" key="7">
    <source>
        <dbReference type="HAMAP-Rule" id="MF_00201"/>
    </source>
</evidence>
<keyword evidence="4 7" id="KW-0233">DNA recombination</keyword>
<protein>
    <recommendedName>
        <fullName evidence="2 7">DNA repair protein RecO</fullName>
    </recommendedName>
    <alternativeName>
        <fullName evidence="6 7">Recombination protein O</fullName>
    </alternativeName>
</protein>
<dbReference type="AlphaFoldDB" id="A0A9J6PE51"/>
<name>A0A9J6PE51_9PROT</name>
<dbReference type="HAMAP" id="MF_00201">
    <property type="entry name" value="RecO"/>
    <property type="match status" value="1"/>
</dbReference>
<dbReference type="SUPFAM" id="SSF50249">
    <property type="entry name" value="Nucleic acid-binding proteins"/>
    <property type="match status" value="1"/>
</dbReference>
<evidence type="ECO:0000256" key="2">
    <source>
        <dbReference type="ARBA" id="ARBA00021310"/>
    </source>
</evidence>
<evidence type="ECO:0000256" key="6">
    <source>
        <dbReference type="ARBA" id="ARBA00033409"/>
    </source>
</evidence>
<dbReference type="GO" id="GO:0006302">
    <property type="term" value="P:double-strand break repair"/>
    <property type="evidence" value="ECO:0007669"/>
    <property type="project" value="TreeGrafter"/>
</dbReference>
<gene>
    <name evidence="7 9" type="primary">recO</name>
    <name evidence="9" type="ORF">NJQ99_06785</name>
</gene>
<dbReference type="InterPro" id="IPR022572">
    <property type="entry name" value="DNA_rep/recomb_RecO_N"/>
</dbReference>
<evidence type="ECO:0000313" key="10">
    <source>
        <dbReference type="Proteomes" id="UP001055804"/>
    </source>
</evidence>
<dbReference type="Proteomes" id="UP001055804">
    <property type="component" value="Unassembled WGS sequence"/>
</dbReference>
<dbReference type="GO" id="GO:0006310">
    <property type="term" value="P:DNA recombination"/>
    <property type="evidence" value="ECO:0007669"/>
    <property type="project" value="UniProtKB-UniRule"/>
</dbReference>
<accession>A0A9J6PE51</accession>
<evidence type="ECO:0000256" key="4">
    <source>
        <dbReference type="ARBA" id="ARBA00023172"/>
    </source>
</evidence>
<organism evidence="9 10">
    <name type="scientific">Futiania mangrovi</name>
    <dbReference type="NCBI Taxonomy" id="2959716"/>
    <lineage>
        <taxon>Bacteria</taxon>
        <taxon>Pseudomonadati</taxon>
        <taxon>Pseudomonadota</taxon>
        <taxon>Alphaproteobacteria</taxon>
        <taxon>Futianiales</taxon>
        <taxon>Futianiaceae</taxon>
        <taxon>Futiania</taxon>
    </lineage>
</organism>
<comment type="similarity">
    <text evidence="1 7">Belongs to the RecO family.</text>
</comment>
<keyword evidence="10" id="KW-1185">Reference proteome</keyword>
<proteinExistence type="inferred from homology"/>
<evidence type="ECO:0000256" key="5">
    <source>
        <dbReference type="ARBA" id="ARBA00023204"/>
    </source>
</evidence>
<dbReference type="Pfam" id="PF02565">
    <property type="entry name" value="RecO_C"/>
    <property type="match status" value="1"/>
</dbReference>
<evidence type="ECO:0000256" key="1">
    <source>
        <dbReference type="ARBA" id="ARBA00007452"/>
    </source>
</evidence>
<dbReference type="InterPro" id="IPR003717">
    <property type="entry name" value="RecO"/>
</dbReference>
<keyword evidence="3 7" id="KW-0227">DNA damage</keyword>
<dbReference type="NCBIfam" id="TIGR00613">
    <property type="entry name" value="reco"/>
    <property type="match status" value="1"/>
</dbReference>